<protein>
    <submittedName>
        <fullName evidence="1">Uncharacterized protein</fullName>
    </submittedName>
</protein>
<evidence type="ECO:0000313" key="1">
    <source>
        <dbReference type="EMBL" id="CAD7424879.1"/>
    </source>
</evidence>
<organism evidence="1">
    <name type="scientific">Timema monikensis</name>
    <dbReference type="NCBI Taxonomy" id="170555"/>
    <lineage>
        <taxon>Eukaryota</taxon>
        <taxon>Metazoa</taxon>
        <taxon>Ecdysozoa</taxon>
        <taxon>Arthropoda</taxon>
        <taxon>Hexapoda</taxon>
        <taxon>Insecta</taxon>
        <taxon>Pterygota</taxon>
        <taxon>Neoptera</taxon>
        <taxon>Polyneoptera</taxon>
        <taxon>Phasmatodea</taxon>
        <taxon>Timematodea</taxon>
        <taxon>Timematoidea</taxon>
        <taxon>Timematidae</taxon>
        <taxon>Timema</taxon>
    </lineage>
</organism>
<name>A0A7R9E029_9NEOP</name>
<dbReference type="AlphaFoldDB" id="A0A7R9E029"/>
<sequence>MVQVHTSAQQPLLTFIRRLSIGLPAAVIIGTSSTFRYYHPGAVLPLHGAGIPNQIHSRFKKAATGLIFGPVTIALLQKWTLAFSR</sequence>
<reference evidence="1" key="1">
    <citation type="submission" date="2020-11" db="EMBL/GenBank/DDBJ databases">
        <authorList>
            <person name="Tran Van P."/>
        </authorList>
    </citation>
    <scope>NUCLEOTIDE SEQUENCE</scope>
</reference>
<accession>A0A7R9E029</accession>
<proteinExistence type="predicted"/>
<dbReference type="EMBL" id="OB792849">
    <property type="protein sequence ID" value="CAD7424879.1"/>
    <property type="molecule type" value="Genomic_DNA"/>
</dbReference>
<gene>
    <name evidence="1" type="ORF">TMSB3V08_LOCUS1804</name>
</gene>